<gene>
    <name evidence="8" type="ordered locus">Ecym_3012</name>
</gene>
<keyword evidence="2 6" id="KW-0853">WD repeat</keyword>
<keyword evidence="3" id="KW-0677">Repeat</keyword>
<dbReference type="SUPFAM" id="SSF50978">
    <property type="entry name" value="WD40 repeat-like"/>
    <property type="match status" value="1"/>
</dbReference>
<feature type="repeat" description="WD" evidence="6">
    <location>
        <begin position="287"/>
        <end position="321"/>
    </location>
</feature>
<feature type="repeat" description="WD" evidence="6">
    <location>
        <begin position="156"/>
        <end position="198"/>
    </location>
</feature>
<dbReference type="GO" id="GO:0005737">
    <property type="term" value="C:cytoplasm"/>
    <property type="evidence" value="ECO:0007669"/>
    <property type="project" value="EnsemblFungi"/>
</dbReference>
<dbReference type="RefSeq" id="XP_003645348.1">
    <property type="nucleotide sequence ID" value="XM_003645300.1"/>
</dbReference>
<reference evidence="9" key="1">
    <citation type="journal article" date="2012" name="G3 (Bethesda)">
        <title>Pichia sorbitophila, an interspecies yeast hybrid reveals early steps of genome resolution following polyploidization.</title>
        <authorList>
            <person name="Leh Louis V."/>
            <person name="Despons L."/>
            <person name="Friedrich A."/>
            <person name="Martin T."/>
            <person name="Durrens P."/>
            <person name="Casaregola S."/>
            <person name="Neuveglise C."/>
            <person name="Fairhead C."/>
            <person name="Marck C."/>
            <person name="Cruz J.A."/>
            <person name="Straub M.L."/>
            <person name="Kugler V."/>
            <person name="Sacerdot C."/>
            <person name="Uzunov Z."/>
            <person name="Thierry A."/>
            <person name="Weiss S."/>
            <person name="Bleykasten C."/>
            <person name="De Montigny J."/>
            <person name="Jacques N."/>
            <person name="Jung P."/>
            <person name="Lemaire M."/>
            <person name="Mallet S."/>
            <person name="Morel G."/>
            <person name="Richard G.F."/>
            <person name="Sarkar A."/>
            <person name="Savel G."/>
            <person name="Schacherer J."/>
            <person name="Seret M.L."/>
            <person name="Talla E."/>
            <person name="Samson G."/>
            <person name="Jubin C."/>
            <person name="Poulain J."/>
            <person name="Vacherie B."/>
            <person name="Barbe V."/>
            <person name="Pelletier E."/>
            <person name="Sherman D.J."/>
            <person name="Westhof E."/>
            <person name="Weissenbach J."/>
            <person name="Baret P.V."/>
            <person name="Wincker P."/>
            <person name="Gaillardin C."/>
            <person name="Dujon B."/>
            <person name="Souciet J.L."/>
        </authorList>
    </citation>
    <scope>NUCLEOTIDE SEQUENCE [LARGE SCALE GENOMIC DNA]</scope>
    <source>
        <strain evidence="9">CBS 270.75 / DBVPG 7215 / KCTC 17166 / NRRL Y-17582</strain>
    </source>
</reference>
<sequence>MMEYEEIEHDESPLTVDQEYELWKSNVSLMYDFVSETKLTWPSLSIQWLPSVDANVPLKQQEMILGTHTSGDENNYLKIAAIDLPYEVVGLPDEDNSSEPVKSMIKVTKKFEHEDEVIRARYMPKNDKIIATINGKGKIFIYDRSKSKSEGLCKTLSYHKDNGYGLAFNPQIEGELLSASDDTTVALWDINSTDRPVSIVMNHTDIVNDSKWHEFDENIFGTVSEDKTLQVHDKRSLSNSAQVLPVEKPLNALAFSKHSKNLIAAAGTDTRVYLYDLRRLSEPLHTMAGHQDAVTSIEFSSHKDGILCSSGSDRRLFIWDLTQIGAEQAQEDADDGVPELMMMHAGHRSAINDFSFNPQVPWLIASAEEDNVVQVWKISKKLVSNIIPEYTDLKSLE</sequence>
<keyword evidence="9" id="KW-1185">Reference proteome</keyword>
<dbReference type="InterPro" id="IPR022052">
    <property type="entry name" value="Histone-bd_RBBP4-like_N"/>
</dbReference>
<dbReference type="Proteomes" id="UP000006790">
    <property type="component" value="Chromosome 3"/>
</dbReference>
<evidence type="ECO:0000256" key="4">
    <source>
        <dbReference type="ARBA" id="ARBA00022853"/>
    </source>
</evidence>
<feature type="repeat" description="WD" evidence="6">
    <location>
        <begin position="344"/>
        <end position="379"/>
    </location>
</feature>
<dbReference type="AlphaFoldDB" id="G8JQW2"/>
<dbReference type="PROSITE" id="PS50082">
    <property type="entry name" value="WD_REPEATS_2"/>
    <property type="match status" value="3"/>
</dbReference>
<dbReference type="PANTHER" id="PTHR22850">
    <property type="entry name" value="WD40 REPEAT FAMILY"/>
    <property type="match status" value="1"/>
</dbReference>
<dbReference type="STRING" id="931890.G8JQW2"/>
<evidence type="ECO:0000256" key="3">
    <source>
        <dbReference type="ARBA" id="ARBA00022737"/>
    </source>
</evidence>
<dbReference type="Pfam" id="PF00400">
    <property type="entry name" value="WD40"/>
    <property type="match status" value="2"/>
</dbReference>
<dbReference type="OMA" id="PHEEGCL"/>
<evidence type="ECO:0000313" key="9">
    <source>
        <dbReference type="Proteomes" id="UP000006790"/>
    </source>
</evidence>
<dbReference type="InterPro" id="IPR019775">
    <property type="entry name" value="WD40_repeat_CS"/>
</dbReference>
<name>G8JQW2_ERECY</name>
<evidence type="ECO:0000259" key="7">
    <source>
        <dbReference type="Pfam" id="PF12265"/>
    </source>
</evidence>
<proteinExistence type="predicted"/>
<dbReference type="GO" id="GO:0000123">
    <property type="term" value="C:histone acetyltransferase complex"/>
    <property type="evidence" value="ECO:0007669"/>
    <property type="project" value="EnsemblFungi"/>
</dbReference>
<evidence type="ECO:0000256" key="6">
    <source>
        <dbReference type="PROSITE-ProRule" id="PRU00221"/>
    </source>
</evidence>
<protein>
    <recommendedName>
        <fullName evidence="7">Histone-binding protein RBBP4-like N-terminal domain-containing protein</fullName>
    </recommendedName>
</protein>
<dbReference type="OrthoDB" id="427795at2759"/>
<dbReference type="InterPro" id="IPR001680">
    <property type="entry name" value="WD40_rpt"/>
</dbReference>
<dbReference type="SMART" id="SM00320">
    <property type="entry name" value="WD40"/>
    <property type="match status" value="6"/>
</dbReference>
<comment type="subcellular location">
    <subcellularLocation>
        <location evidence="1">Nucleus</location>
    </subcellularLocation>
</comment>
<evidence type="ECO:0000256" key="1">
    <source>
        <dbReference type="ARBA" id="ARBA00004123"/>
    </source>
</evidence>
<dbReference type="GO" id="GO:0031509">
    <property type="term" value="P:subtelomeric heterochromatin formation"/>
    <property type="evidence" value="ECO:0007669"/>
    <property type="project" value="EnsemblFungi"/>
</dbReference>
<organism evidence="8 9">
    <name type="scientific">Eremothecium cymbalariae (strain CBS 270.75 / DBVPG 7215 / KCTC 17166 / NRRL Y-17582)</name>
    <name type="common">Yeast</name>
    <dbReference type="NCBI Taxonomy" id="931890"/>
    <lineage>
        <taxon>Eukaryota</taxon>
        <taxon>Fungi</taxon>
        <taxon>Dikarya</taxon>
        <taxon>Ascomycota</taxon>
        <taxon>Saccharomycotina</taxon>
        <taxon>Saccharomycetes</taxon>
        <taxon>Saccharomycetales</taxon>
        <taxon>Saccharomycetaceae</taxon>
        <taxon>Eremothecium</taxon>
    </lineage>
</organism>
<dbReference type="EMBL" id="CP002499">
    <property type="protein sequence ID" value="AET38531.1"/>
    <property type="molecule type" value="Genomic_DNA"/>
</dbReference>
<dbReference type="GO" id="GO:0005634">
    <property type="term" value="C:nucleus"/>
    <property type="evidence" value="ECO:0007669"/>
    <property type="project" value="UniProtKB-SubCell"/>
</dbReference>
<keyword evidence="4" id="KW-0156">Chromatin regulator</keyword>
<evidence type="ECO:0000256" key="2">
    <source>
        <dbReference type="ARBA" id="ARBA00022574"/>
    </source>
</evidence>
<dbReference type="GO" id="GO:0000781">
    <property type="term" value="C:chromosome, telomeric region"/>
    <property type="evidence" value="ECO:0007669"/>
    <property type="project" value="GOC"/>
</dbReference>
<dbReference type="eggNOG" id="KOG0264">
    <property type="taxonomic scope" value="Eukaryota"/>
</dbReference>
<dbReference type="Gene3D" id="2.130.10.10">
    <property type="entry name" value="YVTN repeat-like/Quinoprotein amine dehydrogenase"/>
    <property type="match status" value="1"/>
</dbReference>
<dbReference type="PROSITE" id="PS00678">
    <property type="entry name" value="WD_REPEATS_1"/>
    <property type="match status" value="2"/>
</dbReference>
<evidence type="ECO:0000256" key="5">
    <source>
        <dbReference type="ARBA" id="ARBA00023242"/>
    </source>
</evidence>
<dbReference type="Pfam" id="PF12265">
    <property type="entry name" value="CAF1C_H4-bd"/>
    <property type="match status" value="1"/>
</dbReference>
<dbReference type="GeneID" id="11470852"/>
<dbReference type="InterPro" id="IPR020472">
    <property type="entry name" value="WD40_PAC1"/>
</dbReference>
<dbReference type="KEGG" id="erc:Ecym_3012"/>
<accession>G8JQW2</accession>
<dbReference type="FunCoup" id="G8JQW2">
    <property type="interactions" value="1056"/>
</dbReference>
<dbReference type="PROSITE" id="PS50294">
    <property type="entry name" value="WD_REPEATS_REGION"/>
    <property type="match status" value="3"/>
</dbReference>
<dbReference type="InterPro" id="IPR036322">
    <property type="entry name" value="WD40_repeat_dom_sf"/>
</dbReference>
<dbReference type="InParanoid" id="G8JQW2"/>
<dbReference type="GO" id="GO:0004402">
    <property type="term" value="F:histone acetyltransferase activity"/>
    <property type="evidence" value="ECO:0007669"/>
    <property type="project" value="EnsemblFungi"/>
</dbReference>
<feature type="domain" description="Histone-binding protein RBBP4-like N-terminal" evidence="7">
    <location>
        <begin position="18"/>
        <end position="85"/>
    </location>
</feature>
<dbReference type="InterPro" id="IPR015943">
    <property type="entry name" value="WD40/YVTN_repeat-like_dom_sf"/>
</dbReference>
<dbReference type="GO" id="GO:0042393">
    <property type="term" value="F:histone binding"/>
    <property type="evidence" value="ECO:0007669"/>
    <property type="project" value="EnsemblFungi"/>
</dbReference>
<dbReference type="PRINTS" id="PR00320">
    <property type="entry name" value="GPROTEINBRPT"/>
</dbReference>
<keyword evidence="5" id="KW-0539">Nucleus</keyword>
<evidence type="ECO:0000313" key="8">
    <source>
        <dbReference type="EMBL" id="AET38531.1"/>
    </source>
</evidence>
<dbReference type="InterPro" id="IPR050459">
    <property type="entry name" value="WD_repeat_RBAP46/RBAP48/MSI1"/>
</dbReference>
<dbReference type="HOGENOM" id="CLU_020445_3_1_1"/>